<dbReference type="GeneID" id="42364674"/>
<dbReference type="RefSeq" id="WP_153549933.1">
    <property type="nucleotide sequence ID" value="NZ_CP040089.1"/>
</dbReference>
<name>A0A5Q0UFB2_9ARCH</name>
<evidence type="ECO:0008006" key="3">
    <source>
        <dbReference type="Google" id="ProtNLM"/>
    </source>
</evidence>
<dbReference type="KEGG" id="ncon:LC1Nh_0291"/>
<protein>
    <recommendedName>
        <fullName evidence="3">CopG family transcriptional regulator</fullName>
    </recommendedName>
</protein>
<dbReference type="EMBL" id="CP040089">
    <property type="protein sequence ID" value="QGA80194.1"/>
    <property type="molecule type" value="Genomic_DNA"/>
</dbReference>
<accession>A0A5Q0UFB2</accession>
<keyword evidence="2" id="KW-1185">Reference proteome</keyword>
<evidence type="ECO:0000313" key="2">
    <source>
        <dbReference type="Proteomes" id="UP000377803"/>
    </source>
</evidence>
<reference evidence="2" key="1">
    <citation type="submission" date="2019-05" db="EMBL/GenBank/DDBJ databases">
        <title>Candidatus Nanohalobium constans, a novel model system to study the DPANN nano-sized archaea: genomic and physiological characterization of a nanoarchaeon co-cultured with its chitinotrophic host.</title>
        <authorList>
            <person name="La Cono V."/>
            <person name="Arcadi E."/>
            <person name="Crisafi F."/>
            <person name="Denaro R."/>
            <person name="La Spada G."/>
            <person name="Messina E."/>
            <person name="Smedile F."/>
            <person name="Toshchakov S.V."/>
            <person name="Shevchenko M.A."/>
            <person name="Golyshin P.N."/>
            <person name="Golyshina O.V."/>
            <person name="Ferrer M."/>
            <person name="Rohde M."/>
            <person name="Mushegian A."/>
            <person name="Sorokin D.Y."/>
            <person name="Giuliano L."/>
            <person name="Yakimov M.M."/>
        </authorList>
    </citation>
    <scope>NUCLEOTIDE SEQUENCE [LARGE SCALE GENOMIC DNA]</scope>
    <source>
        <strain evidence="2">LC1Nh</strain>
    </source>
</reference>
<evidence type="ECO:0000313" key="1">
    <source>
        <dbReference type="EMBL" id="QGA80194.1"/>
    </source>
</evidence>
<dbReference type="AlphaFoldDB" id="A0A5Q0UFB2"/>
<organism evidence="1 2">
    <name type="scientific">Candidatus Nanohalobium constans</name>
    <dbReference type="NCBI Taxonomy" id="2565781"/>
    <lineage>
        <taxon>Archaea</taxon>
        <taxon>Candidatus Nanohalarchaeota</taxon>
        <taxon>Candidatus Nanohalobia</taxon>
        <taxon>Candidatus Nanohalobiales</taxon>
        <taxon>Candidatus Nanohalobiaceae</taxon>
        <taxon>Candidatus Nanohalobium</taxon>
    </lineage>
</organism>
<dbReference type="Proteomes" id="UP000377803">
    <property type="component" value="Chromosome"/>
</dbReference>
<proteinExistence type="predicted"/>
<dbReference type="OrthoDB" id="39930at2157"/>
<gene>
    <name evidence="1" type="ORF">LC1Nh_0291</name>
</gene>
<sequence length="74" mass="8407">MSKVSVRVPDDLKKSMEEHRQINWSEIAREAFREEIKKLELADSIASGSELTEDDVQEIGEKVKQGIAEKHGLN</sequence>